<evidence type="ECO:0000313" key="3">
    <source>
        <dbReference type="Proteomes" id="UP001267638"/>
    </source>
</evidence>
<keyword evidence="1" id="KW-0732">Signal</keyword>
<gene>
    <name evidence="2" type="ORF">J2W40_002338</name>
</gene>
<evidence type="ECO:0000256" key="1">
    <source>
        <dbReference type="SAM" id="SignalP"/>
    </source>
</evidence>
<dbReference type="RefSeq" id="WP_310224866.1">
    <property type="nucleotide sequence ID" value="NZ_JAVDWV010000010.1"/>
</dbReference>
<protein>
    <submittedName>
        <fullName evidence="2">Uncharacterized protein</fullName>
    </submittedName>
</protein>
<name>A0ABU1X2Y3_SPHXE</name>
<feature type="signal peptide" evidence="1">
    <location>
        <begin position="1"/>
        <end position="19"/>
    </location>
</feature>
<evidence type="ECO:0000313" key="2">
    <source>
        <dbReference type="EMBL" id="MDR7155506.1"/>
    </source>
</evidence>
<organism evidence="2 3">
    <name type="scientific">Sphingobium xenophagum</name>
    <dbReference type="NCBI Taxonomy" id="121428"/>
    <lineage>
        <taxon>Bacteria</taxon>
        <taxon>Pseudomonadati</taxon>
        <taxon>Pseudomonadota</taxon>
        <taxon>Alphaproteobacteria</taxon>
        <taxon>Sphingomonadales</taxon>
        <taxon>Sphingomonadaceae</taxon>
        <taxon>Sphingobium</taxon>
    </lineage>
</organism>
<reference evidence="2 3" key="1">
    <citation type="submission" date="2023-07" db="EMBL/GenBank/DDBJ databases">
        <title>Sorghum-associated microbial communities from plants grown in Nebraska, USA.</title>
        <authorList>
            <person name="Schachtman D."/>
        </authorList>
    </citation>
    <scope>NUCLEOTIDE SEQUENCE [LARGE SCALE GENOMIC DNA]</scope>
    <source>
        <strain evidence="2 3">4256</strain>
    </source>
</reference>
<accession>A0ABU1X2Y3</accession>
<keyword evidence="3" id="KW-1185">Reference proteome</keyword>
<comment type="caution">
    <text evidence="2">The sequence shown here is derived from an EMBL/GenBank/DDBJ whole genome shotgun (WGS) entry which is preliminary data.</text>
</comment>
<dbReference type="EMBL" id="JAVDWV010000010">
    <property type="protein sequence ID" value="MDR7155506.1"/>
    <property type="molecule type" value="Genomic_DNA"/>
</dbReference>
<sequence>MFLIMSLVTMLAAAPSADAVGLGRKAFSQCLSAQIKPGLDKQLPVGEFQSQMKKTCADKEATFRAAILAADKADGMSEKAAQADADDQVAEYVDKITAEYEDYSRPS</sequence>
<proteinExistence type="predicted"/>
<feature type="chain" id="PRO_5046353357" evidence="1">
    <location>
        <begin position="20"/>
        <end position="107"/>
    </location>
</feature>
<dbReference type="Proteomes" id="UP001267638">
    <property type="component" value="Unassembled WGS sequence"/>
</dbReference>